<dbReference type="AlphaFoldDB" id="A0AA47MNS0"/>
<evidence type="ECO:0000313" key="2">
    <source>
        <dbReference type="Proteomes" id="UP001174136"/>
    </source>
</evidence>
<comment type="caution">
    <text evidence="1">The sequence shown here is derived from an EMBL/GenBank/DDBJ whole genome shotgun (WGS) entry which is preliminary data.</text>
</comment>
<gene>
    <name evidence="1" type="ORF">N1851_018026</name>
</gene>
<reference evidence="1" key="1">
    <citation type="journal article" date="2023" name="Front. Mar. Sci.">
        <title>A new Merluccius polli reference genome to investigate the effects of global change in West African waters.</title>
        <authorList>
            <person name="Mateo J.L."/>
            <person name="Blanco-Fernandez C."/>
            <person name="Garcia-Vazquez E."/>
            <person name="Machado-Schiaffino G."/>
        </authorList>
    </citation>
    <scope>NUCLEOTIDE SEQUENCE</scope>
    <source>
        <strain evidence="1">C29</strain>
        <tissue evidence="1">Fin</tissue>
    </source>
</reference>
<keyword evidence="2" id="KW-1185">Reference proteome</keyword>
<organism evidence="1 2">
    <name type="scientific">Merluccius polli</name>
    <name type="common">Benguela hake</name>
    <name type="synonym">Merluccius cadenati</name>
    <dbReference type="NCBI Taxonomy" id="89951"/>
    <lineage>
        <taxon>Eukaryota</taxon>
        <taxon>Metazoa</taxon>
        <taxon>Chordata</taxon>
        <taxon>Craniata</taxon>
        <taxon>Vertebrata</taxon>
        <taxon>Euteleostomi</taxon>
        <taxon>Actinopterygii</taxon>
        <taxon>Neopterygii</taxon>
        <taxon>Teleostei</taxon>
        <taxon>Neoteleostei</taxon>
        <taxon>Acanthomorphata</taxon>
        <taxon>Zeiogadaria</taxon>
        <taxon>Gadariae</taxon>
        <taxon>Gadiformes</taxon>
        <taxon>Gadoidei</taxon>
        <taxon>Merlucciidae</taxon>
        <taxon>Merluccius</taxon>
    </lineage>
</organism>
<proteinExistence type="predicted"/>
<protein>
    <submittedName>
        <fullName evidence="1">Uncharacterized protein</fullName>
    </submittedName>
</protein>
<accession>A0AA47MNS0</accession>
<name>A0AA47MNS0_MERPO</name>
<dbReference type="Proteomes" id="UP001174136">
    <property type="component" value="Unassembled WGS sequence"/>
</dbReference>
<dbReference type="EMBL" id="JAOPHQ010003235">
    <property type="protein sequence ID" value="KAK0143772.1"/>
    <property type="molecule type" value="Genomic_DNA"/>
</dbReference>
<evidence type="ECO:0000313" key="1">
    <source>
        <dbReference type="EMBL" id="KAK0143772.1"/>
    </source>
</evidence>
<sequence>MCDYPTCPDPTRSGDLPETRLLLTSDLMKYFRVPSLSDRTNRLLRNCPLSRPIFISMPSLVSVGKGGGPLTSTSWSSQRDRLRDFTFPMSGMLRWTPEQSRQMKIPREQDPHSGCRCRACGGSRAAPEVTSRWRTWWSAFSRTRHPLLLLLLLGKAGEEWLLLSGAEERRTRHLVASRLQQHKMEAIYNLLEKFRLQTYYNRFLELGVTDERDFIDSVLDEDVDKMGCAFQNRLDSSGEESLWKLKDHVKRLRAQARPRVPWTRGRQEDGGGIPPSIHIPARGVTWDDFGRLNTSRAAAVWMRCRGLMAEAGSPTASAWLPIRVEGMPLTDDPFLNTWSLKERHIENKDILYAIFTPKQNLEKNLLLRKPADEEASGEQTVRCRIMLKGNFDISVNLTTDTINDLRRKTGD</sequence>